<feature type="domain" description="PI4-kinase N-terminal" evidence="3">
    <location>
        <begin position="317"/>
        <end position="710"/>
    </location>
</feature>
<feature type="compositionally biased region" description="Polar residues" evidence="2">
    <location>
        <begin position="187"/>
        <end position="210"/>
    </location>
</feature>
<evidence type="ECO:0000313" key="4">
    <source>
        <dbReference type="EMBL" id="KGN61779.1"/>
    </source>
</evidence>
<evidence type="ECO:0000256" key="2">
    <source>
        <dbReference type="SAM" id="MobiDB-lite"/>
    </source>
</evidence>
<accession>A0A0A0LL42</accession>
<keyword evidence="5" id="KW-1185">Reference proteome</keyword>
<dbReference type="Pfam" id="PF19274">
    <property type="entry name" value="PI4K_N"/>
    <property type="match status" value="1"/>
</dbReference>
<proteinExistence type="inferred from homology"/>
<dbReference type="GO" id="GO:0046854">
    <property type="term" value="P:phosphatidylinositol phosphate biosynthetic process"/>
    <property type="evidence" value="ECO:0000318"/>
    <property type="project" value="GO_Central"/>
</dbReference>
<comment type="similarity">
    <text evidence="1">Belongs to the PI3/PI4-kinase family. Type III PI4K subfamily.</text>
</comment>
<protein>
    <recommendedName>
        <fullName evidence="3">PI4-kinase N-terminal domain-containing protein</fullName>
    </recommendedName>
</protein>
<dbReference type="eggNOG" id="KOG0902">
    <property type="taxonomic scope" value="Eukaryota"/>
</dbReference>
<evidence type="ECO:0000256" key="1">
    <source>
        <dbReference type="ARBA" id="ARBA00006209"/>
    </source>
</evidence>
<gene>
    <name evidence="4" type="ORF">Csa_2G245430</name>
</gene>
<dbReference type="Proteomes" id="UP000029981">
    <property type="component" value="Chromosome 2"/>
</dbReference>
<reference evidence="4 5" key="1">
    <citation type="journal article" date="2009" name="Nat. Genet.">
        <title>The genome of the cucumber, Cucumis sativus L.</title>
        <authorList>
            <person name="Huang S."/>
            <person name="Li R."/>
            <person name="Zhang Z."/>
            <person name="Li L."/>
            <person name="Gu X."/>
            <person name="Fan W."/>
            <person name="Lucas W.J."/>
            <person name="Wang X."/>
            <person name="Xie B."/>
            <person name="Ni P."/>
            <person name="Ren Y."/>
            <person name="Zhu H."/>
            <person name="Li J."/>
            <person name="Lin K."/>
            <person name="Jin W."/>
            <person name="Fei Z."/>
            <person name="Li G."/>
            <person name="Staub J."/>
            <person name="Kilian A."/>
            <person name="van der Vossen E.A."/>
            <person name="Wu Y."/>
            <person name="Guo J."/>
            <person name="He J."/>
            <person name="Jia Z."/>
            <person name="Ren Y."/>
            <person name="Tian G."/>
            <person name="Lu Y."/>
            <person name="Ruan J."/>
            <person name="Qian W."/>
            <person name="Wang M."/>
            <person name="Huang Q."/>
            <person name="Li B."/>
            <person name="Xuan Z."/>
            <person name="Cao J."/>
            <person name="Asan"/>
            <person name="Wu Z."/>
            <person name="Zhang J."/>
            <person name="Cai Q."/>
            <person name="Bai Y."/>
            <person name="Zhao B."/>
            <person name="Han Y."/>
            <person name="Li Y."/>
            <person name="Li X."/>
            <person name="Wang S."/>
            <person name="Shi Q."/>
            <person name="Liu S."/>
            <person name="Cho W.K."/>
            <person name="Kim J.Y."/>
            <person name="Xu Y."/>
            <person name="Heller-Uszynska K."/>
            <person name="Miao H."/>
            <person name="Cheng Z."/>
            <person name="Zhang S."/>
            <person name="Wu J."/>
            <person name="Yang Y."/>
            <person name="Kang H."/>
            <person name="Li M."/>
            <person name="Liang H."/>
            <person name="Ren X."/>
            <person name="Shi Z."/>
            <person name="Wen M."/>
            <person name="Jian M."/>
            <person name="Yang H."/>
            <person name="Zhang G."/>
            <person name="Yang Z."/>
            <person name="Chen R."/>
            <person name="Liu S."/>
            <person name="Li J."/>
            <person name="Ma L."/>
            <person name="Liu H."/>
            <person name="Zhou Y."/>
            <person name="Zhao J."/>
            <person name="Fang X."/>
            <person name="Li G."/>
            <person name="Fang L."/>
            <person name="Li Y."/>
            <person name="Liu D."/>
            <person name="Zheng H."/>
            <person name="Zhang Y."/>
            <person name="Qin N."/>
            <person name="Li Z."/>
            <person name="Yang G."/>
            <person name="Yang S."/>
            <person name="Bolund L."/>
            <person name="Kristiansen K."/>
            <person name="Zheng H."/>
            <person name="Li S."/>
            <person name="Zhang X."/>
            <person name="Yang H."/>
            <person name="Wang J."/>
            <person name="Sun R."/>
            <person name="Zhang B."/>
            <person name="Jiang S."/>
            <person name="Wang J."/>
            <person name="Du Y."/>
            <person name="Li S."/>
        </authorList>
    </citation>
    <scope>NUCLEOTIDE SEQUENCE [LARGE SCALE GENOMIC DNA]</scope>
    <source>
        <strain evidence="5">cv. 9930</strain>
    </source>
</reference>
<dbReference type="AlphaFoldDB" id="A0A0A0LL42"/>
<dbReference type="GO" id="GO:0048015">
    <property type="term" value="P:phosphatidylinositol-mediated signaling"/>
    <property type="evidence" value="ECO:0000318"/>
    <property type="project" value="GO_Central"/>
</dbReference>
<organism evidence="4 5">
    <name type="scientific">Cucumis sativus</name>
    <name type="common">Cucumber</name>
    <dbReference type="NCBI Taxonomy" id="3659"/>
    <lineage>
        <taxon>Eukaryota</taxon>
        <taxon>Viridiplantae</taxon>
        <taxon>Streptophyta</taxon>
        <taxon>Embryophyta</taxon>
        <taxon>Tracheophyta</taxon>
        <taxon>Spermatophyta</taxon>
        <taxon>Magnoliopsida</taxon>
        <taxon>eudicotyledons</taxon>
        <taxon>Gunneridae</taxon>
        <taxon>Pentapetalae</taxon>
        <taxon>rosids</taxon>
        <taxon>fabids</taxon>
        <taxon>Cucurbitales</taxon>
        <taxon>Cucurbitaceae</taxon>
        <taxon>Benincaseae</taxon>
        <taxon>Cucumis</taxon>
    </lineage>
</organism>
<dbReference type="Gramene" id="KGN61779">
    <property type="protein sequence ID" value="KGN61779"/>
    <property type="gene ID" value="Csa_2G245430"/>
</dbReference>
<dbReference type="GO" id="GO:0005886">
    <property type="term" value="C:plasma membrane"/>
    <property type="evidence" value="ECO:0000318"/>
    <property type="project" value="GO_Central"/>
</dbReference>
<dbReference type="InterPro" id="IPR045495">
    <property type="entry name" value="PI4K_N"/>
</dbReference>
<evidence type="ECO:0000259" key="3">
    <source>
        <dbReference type="Pfam" id="PF19274"/>
    </source>
</evidence>
<feature type="region of interest" description="Disordered" evidence="2">
    <location>
        <begin position="182"/>
        <end position="218"/>
    </location>
</feature>
<dbReference type="EMBL" id="CM002923">
    <property type="protein sequence ID" value="KGN61779.1"/>
    <property type="molecule type" value="Genomic_DNA"/>
</dbReference>
<reference evidence="4 5" key="4">
    <citation type="journal article" date="2011" name="BMC Genomics">
        <title>RNA-Seq improves annotation of protein-coding genes in the cucumber genome.</title>
        <authorList>
            <person name="Li Z."/>
            <person name="Zhang Z."/>
            <person name="Yan P."/>
            <person name="Huang S."/>
            <person name="Fei Z."/>
            <person name="Lin K."/>
        </authorList>
    </citation>
    <scope>NUCLEOTIDE SEQUENCE [LARGE SCALE GENOMIC DNA]</scope>
    <source>
        <strain evidence="5">cv. 9930</strain>
    </source>
</reference>
<dbReference type="GO" id="GO:0005737">
    <property type="term" value="C:cytoplasm"/>
    <property type="evidence" value="ECO:0000318"/>
    <property type="project" value="GO_Central"/>
</dbReference>
<sequence>MEALLELSDLIAQNPSAFYEKLSWICSRCPPSDALLSDSPRVSRSQLNAVLAIARFLSKSADSVEPRPKAVVLEFIRSIPSSFNQSFWPPTYGNDSITSFYTDFLGYVSKATEITPDFSAEVAVYTGEVVASAISSGGGDSGISRVFLMVFSKNFLPIMPSDANKLVDMVIERYLMTGSCAPREHLQGNSDSSAPHSTDGSIPQNGGSHDSGSRVGDDNISSWKSSATSYGSGILWKSSADQLGPMFGFNDGGGGGEILLKQQVSGFEEESLESLEKQAIAFELLAHILDKARIDSWLWDQVRSIAKKQLQSLLIFVKSLGSLDSEGKVAKKLVFETFALLMDAAEACILSIWRKLRVCEELFSCLLAVLGKIAVAWKGQPLRVLLIRLKPLVLTVCAQTDPYDSSPNSMFETVSKTMCGIIEACWTKERAPVDTFIMGLTASIRGRNDYEEQENKEKGVPPLQLNGIRLLANLNVAVKKSEIVDMILPLFIESLEEGDASSPCLLRLQFLDAISRMASLGFEKSYRETVVLMTRSYLSKLSNAASPPPEGSAPAPEATTERLETLPAGFLLVAKGLASSKLRSDYRYRLLSLCSDVGLAADSRNARSGADFLGPLLPAVAEICSDFSPTGDVEPSLLKLFRNLWFYVALFGLAPPIQNSSVPSKAISTTVSIAGSVGTTAIQAVSGPYMWDKQWSSAVQLISQGTPPLVS</sequence>
<dbReference type="STRING" id="3659.A0A0A0LL42"/>
<dbReference type="GO" id="GO:0004430">
    <property type="term" value="F:1-phosphatidylinositol 4-kinase activity"/>
    <property type="evidence" value="ECO:0000318"/>
    <property type="project" value="GO_Central"/>
</dbReference>
<name>A0A0A0LL42_CUCSA</name>
<evidence type="ECO:0000313" key="5">
    <source>
        <dbReference type="Proteomes" id="UP000029981"/>
    </source>
</evidence>
<reference evidence="4 5" key="2">
    <citation type="journal article" date="2009" name="PLoS ONE">
        <title>An integrated genetic and cytogenetic map of the cucumber genome.</title>
        <authorList>
            <person name="Ren Y."/>
            <person name="Zhang Z."/>
            <person name="Liu J."/>
            <person name="Staub J.E."/>
            <person name="Han Y."/>
            <person name="Cheng Z."/>
            <person name="Li X."/>
            <person name="Lu J."/>
            <person name="Miao H."/>
            <person name="Kang H."/>
            <person name="Xie B."/>
            <person name="Gu X."/>
            <person name="Wang X."/>
            <person name="Du Y."/>
            <person name="Jin W."/>
            <person name="Huang S."/>
        </authorList>
    </citation>
    <scope>NUCLEOTIDE SEQUENCE [LARGE SCALE GENOMIC DNA]</scope>
    <source>
        <strain evidence="5">cv. 9930</strain>
    </source>
</reference>
<reference evidence="4 5" key="3">
    <citation type="journal article" date="2010" name="BMC Genomics">
        <title>Transcriptome sequencing and comparative analysis of cucumber flowers with different sex types.</title>
        <authorList>
            <person name="Guo S."/>
            <person name="Zheng Y."/>
            <person name="Joung J.G."/>
            <person name="Liu S."/>
            <person name="Zhang Z."/>
            <person name="Crasta O.R."/>
            <person name="Sobral B.W."/>
            <person name="Xu Y."/>
            <person name="Huang S."/>
            <person name="Fei Z."/>
        </authorList>
    </citation>
    <scope>NUCLEOTIDE SEQUENCE [LARGE SCALE GENOMIC DNA]</scope>
    <source>
        <strain evidence="5">cv. 9930</strain>
    </source>
</reference>